<evidence type="ECO:0000313" key="4">
    <source>
        <dbReference type="EMBL" id="MBV4357402.1"/>
    </source>
</evidence>
<proteinExistence type="predicted"/>
<evidence type="ECO:0000256" key="2">
    <source>
        <dbReference type="SAM" id="SignalP"/>
    </source>
</evidence>
<accession>A0A9E2S873</accession>
<sequence>MKKIILSLCVAFIAASSFAQDADRIYKPFKVDVTTGVSILQGSGTNIGFPFAVEPKYAVLEQLSVGIRWEGLMGLHNIYSDVDNSSEADVTFGSSYLATADYYLSNNTFRPYVGAGLGVYKTSKVTYKGTDDETYDFDVPKSSKFGGMLRAGFEVTHFRMGLEYNFVNNTFVSPYTNKSIKSGYFSIKVGVHIGGGKYN</sequence>
<feature type="domain" description="Outer membrane protein beta-barrel" evidence="3">
    <location>
        <begin position="6"/>
        <end position="191"/>
    </location>
</feature>
<organism evidence="4 5">
    <name type="scientific">Pinibacter aurantiacus</name>
    <dbReference type="NCBI Taxonomy" id="2851599"/>
    <lineage>
        <taxon>Bacteria</taxon>
        <taxon>Pseudomonadati</taxon>
        <taxon>Bacteroidota</taxon>
        <taxon>Chitinophagia</taxon>
        <taxon>Chitinophagales</taxon>
        <taxon>Chitinophagaceae</taxon>
        <taxon>Pinibacter</taxon>
    </lineage>
</organism>
<dbReference type="RefSeq" id="WP_217791047.1">
    <property type="nucleotide sequence ID" value="NZ_JAHSPG010000005.1"/>
</dbReference>
<keyword evidence="5" id="KW-1185">Reference proteome</keyword>
<evidence type="ECO:0000259" key="3">
    <source>
        <dbReference type="Pfam" id="PF13505"/>
    </source>
</evidence>
<protein>
    <submittedName>
        <fullName evidence="4">Porin family protein</fullName>
    </submittedName>
</protein>
<dbReference type="Pfam" id="PF13505">
    <property type="entry name" value="OMP_b-brl"/>
    <property type="match status" value="1"/>
</dbReference>
<dbReference type="AlphaFoldDB" id="A0A9E2S873"/>
<dbReference type="EMBL" id="JAHSPG010000005">
    <property type="protein sequence ID" value="MBV4357402.1"/>
    <property type="molecule type" value="Genomic_DNA"/>
</dbReference>
<name>A0A9E2S873_9BACT</name>
<dbReference type="Proteomes" id="UP000812270">
    <property type="component" value="Unassembled WGS sequence"/>
</dbReference>
<dbReference type="InterPro" id="IPR027385">
    <property type="entry name" value="Beta-barrel_OMP"/>
</dbReference>
<gene>
    <name evidence="4" type="ORF">KTO63_09610</name>
</gene>
<evidence type="ECO:0000256" key="1">
    <source>
        <dbReference type="ARBA" id="ARBA00022729"/>
    </source>
</evidence>
<comment type="caution">
    <text evidence="4">The sequence shown here is derived from an EMBL/GenBank/DDBJ whole genome shotgun (WGS) entry which is preliminary data.</text>
</comment>
<keyword evidence="1 2" id="KW-0732">Signal</keyword>
<evidence type="ECO:0000313" key="5">
    <source>
        <dbReference type="Proteomes" id="UP000812270"/>
    </source>
</evidence>
<feature type="chain" id="PRO_5039678248" evidence="2">
    <location>
        <begin position="20"/>
        <end position="199"/>
    </location>
</feature>
<feature type="signal peptide" evidence="2">
    <location>
        <begin position="1"/>
        <end position="19"/>
    </location>
</feature>
<reference evidence="4" key="1">
    <citation type="submission" date="2021-06" db="EMBL/GenBank/DDBJ databases">
        <authorList>
            <person name="Huq M.A."/>
        </authorList>
    </citation>
    <scope>NUCLEOTIDE SEQUENCE</scope>
    <source>
        <strain evidence="4">MAH-26</strain>
    </source>
</reference>